<dbReference type="PANTHER" id="PTHR30024:SF47">
    <property type="entry name" value="TAURINE-BINDING PERIPLASMIC PROTEIN"/>
    <property type="match status" value="1"/>
</dbReference>
<dbReference type="Pfam" id="PF09084">
    <property type="entry name" value="NMT1"/>
    <property type="match status" value="1"/>
</dbReference>
<reference evidence="6" key="1">
    <citation type="submission" date="2022-10" db="EMBL/GenBank/DDBJ databases">
        <title>The complete genomes of actinobacterial strains from the NBC collection.</title>
        <authorList>
            <person name="Joergensen T.S."/>
            <person name="Alvarez Arevalo M."/>
            <person name="Sterndorff E.B."/>
            <person name="Faurdal D."/>
            <person name="Vuksanovic O."/>
            <person name="Mourched A.-S."/>
            <person name="Charusanti P."/>
            <person name="Shaw S."/>
            <person name="Blin K."/>
            <person name="Weber T."/>
        </authorList>
    </citation>
    <scope>NUCLEOTIDE SEQUENCE</scope>
    <source>
        <strain evidence="6">NBC_00008</strain>
    </source>
</reference>
<sequence>MDFPPPLIPPFPPPLIPPIPHRRTTRSGRRPRHRVLAAAASSVLALSALVGCGPSRELSRHDGLAVVHVGHIPVVDAAAFTLAVDKGWFRDEGIDARADATSAGALLTNLINGTDQFALCETAGVVSAYAKGLPVHVIGGVSKAAPRPEDDSGALLVMKNGPVKEPADLNGRTVAVGQLKGGGEVALRAALDLAGADSDRVKILEMPLSDMTAALVKGRIDAMSTISPFDTPALAQGAVRMMSPGVEAAPHGMQMAVATSSVFAGKNPEIVRGFRRALDKGIAYAATHPAEVRKVLPSISPLPKNLISTMKLPVFDASAPRSSLKVWIDLMERYRFLSEPVDVDKLLS</sequence>
<gene>
    <name evidence="6" type="ORF">OG398_34190</name>
</gene>
<accession>A0AAU2VZ79</accession>
<evidence type="ECO:0000256" key="3">
    <source>
        <dbReference type="ARBA" id="ARBA00022729"/>
    </source>
</evidence>
<dbReference type="GO" id="GO:0042597">
    <property type="term" value="C:periplasmic space"/>
    <property type="evidence" value="ECO:0007669"/>
    <property type="project" value="UniProtKB-SubCell"/>
</dbReference>
<dbReference type="SUPFAM" id="SSF53850">
    <property type="entry name" value="Periplasmic binding protein-like II"/>
    <property type="match status" value="1"/>
</dbReference>
<feature type="region of interest" description="Disordered" evidence="4">
    <location>
        <begin position="1"/>
        <end position="31"/>
    </location>
</feature>
<proteinExistence type="inferred from homology"/>
<evidence type="ECO:0000256" key="1">
    <source>
        <dbReference type="ARBA" id="ARBA00004418"/>
    </source>
</evidence>
<organism evidence="6">
    <name type="scientific">Streptomyces sp. NBC_00008</name>
    <dbReference type="NCBI Taxonomy" id="2903610"/>
    <lineage>
        <taxon>Bacteria</taxon>
        <taxon>Bacillati</taxon>
        <taxon>Actinomycetota</taxon>
        <taxon>Actinomycetes</taxon>
        <taxon>Kitasatosporales</taxon>
        <taxon>Streptomycetaceae</taxon>
        <taxon>Streptomyces</taxon>
    </lineage>
</organism>
<evidence type="ECO:0000256" key="4">
    <source>
        <dbReference type="SAM" id="MobiDB-lite"/>
    </source>
</evidence>
<name>A0AAU2VZ79_9ACTN</name>
<dbReference type="PANTHER" id="PTHR30024">
    <property type="entry name" value="ALIPHATIC SULFONATES-BINDING PROTEIN-RELATED"/>
    <property type="match status" value="1"/>
</dbReference>
<dbReference type="Gene3D" id="3.40.190.10">
    <property type="entry name" value="Periplasmic binding protein-like II"/>
    <property type="match status" value="2"/>
</dbReference>
<keyword evidence="3" id="KW-0732">Signal</keyword>
<protein>
    <submittedName>
        <fullName evidence="6">ABC transporter substrate-binding protein</fullName>
    </submittedName>
</protein>
<feature type="compositionally biased region" description="Basic residues" evidence="4">
    <location>
        <begin position="20"/>
        <end position="31"/>
    </location>
</feature>
<dbReference type="EMBL" id="CP108313">
    <property type="protein sequence ID" value="WTW72942.1"/>
    <property type="molecule type" value="Genomic_DNA"/>
</dbReference>
<evidence type="ECO:0000313" key="6">
    <source>
        <dbReference type="EMBL" id="WTW72942.1"/>
    </source>
</evidence>
<dbReference type="InterPro" id="IPR015168">
    <property type="entry name" value="SsuA/THI5"/>
</dbReference>
<evidence type="ECO:0000256" key="2">
    <source>
        <dbReference type="ARBA" id="ARBA00010742"/>
    </source>
</evidence>
<comment type="similarity">
    <text evidence="2">Belongs to the bacterial solute-binding protein SsuA/TauA family.</text>
</comment>
<comment type="subcellular location">
    <subcellularLocation>
        <location evidence="1">Periplasm</location>
    </subcellularLocation>
</comment>
<evidence type="ECO:0000259" key="5">
    <source>
        <dbReference type="Pfam" id="PF09084"/>
    </source>
</evidence>
<dbReference type="AlphaFoldDB" id="A0AAU2VZ79"/>
<feature type="compositionally biased region" description="Pro residues" evidence="4">
    <location>
        <begin position="1"/>
        <end position="19"/>
    </location>
</feature>
<feature type="domain" description="SsuA/THI5-like" evidence="5">
    <location>
        <begin position="78"/>
        <end position="291"/>
    </location>
</feature>